<reference evidence="2" key="1">
    <citation type="submission" date="2022-01" db="EMBL/GenBank/DDBJ databases">
        <title>Genome Sequence Resource for Two Populations of Ditylenchus destructor, the Migratory Endoparasitic Phytonematode.</title>
        <authorList>
            <person name="Zhang H."/>
            <person name="Lin R."/>
            <person name="Xie B."/>
        </authorList>
    </citation>
    <scope>NUCLEOTIDE SEQUENCE</scope>
    <source>
        <strain evidence="2">BazhouSP</strain>
    </source>
</reference>
<accession>A0AAD4R360</accession>
<evidence type="ECO:0000313" key="2">
    <source>
        <dbReference type="EMBL" id="KAI1719065.1"/>
    </source>
</evidence>
<name>A0AAD4R360_9BILA</name>
<dbReference type="Proteomes" id="UP001201812">
    <property type="component" value="Unassembled WGS sequence"/>
</dbReference>
<proteinExistence type="predicted"/>
<evidence type="ECO:0000256" key="1">
    <source>
        <dbReference type="SAM" id="MobiDB-lite"/>
    </source>
</evidence>
<organism evidence="2 3">
    <name type="scientific">Ditylenchus destructor</name>
    <dbReference type="NCBI Taxonomy" id="166010"/>
    <lineage>
        <taxon>Eukaryota</taxon>
        <taxon>Metazoa</taxon>
        <taxon>Ecdysozoa</taxon>
        <taxon>Nematoda</taxon>
        <taxon>Chromadorea</taxon>
        <taxon>Rhabditida</taxon>
        <taxon>Tylenchina</taxon>
        <taxon>Tylenchomorpha</taxon>
        <taxon>Sphaerularioidea</taxon>
        <taxon>Anguinidae</taxon>
        <taxon>Anguininae</taxon>
        <taxon>Ditylenchus</taxon>
    </lineage>
</organism>
<gene>
    <name evidence="2" type="ORF">DdX_06187</name>
</gene>
<dbReference type="AlphaFoldDB" id="A0AAD4R360"/>
<sequence length="152" mass="17234">MDEMDASTAEISNTAEPQAKSPKDKSPKNKDGKAERPKKKFLDFDFSELPRALTYDCFVGLKCIFAFRYCHCVITSSIQKKCFPSSSVRICTVLTSVVALDMRQYWIHAPSLPIVRFNVSAKRPKYRFATSAKAKAKKYPPNKKLVVICLLF</sequence>
<feature type="region of interest" description="Disordered" evidence="1">
    <location>
        <begin position="1"/>
        <end position="36"/>
    </location>
</feature>
<protein>
    <submittedName>
        <fullName evidence="2">Uncharacterized protein</fullName>
    </submittedName>
</protein>
<feature type="compositionally biased region" description="Basic and acidic residues" evidence="1">
    <location>
        <begin position="21"/>
        <end position="36"/>
    </location>
</feature>
<comment type="caution">
    <text evidence="2">The sequence shown here is derived from an EMBL/GenBank/DDBJ whole genome shotgun (WGS) entry which is preliminary data.</text>
</comment>
<keyword evidence="3" id="KW-1185">Reference proteome</keyword>
<dbReference type="EMBL" id="JAKKPZ010000007">
    <property type="protein sequence ID" value="KAI1719065.1"/>
    <property type="molecule type" value="Genomic_DNA"/>
</dbReference>
<evidence type="ECO:0000313" key="3">
    <source>
        <dbReference type="Proteomes" id="UP001201812"/>
    </source>
</evidence>